<comment type="caution">
    <text evidence="15">The sequence shown here is derived from an EMBL/GenBank/DDBJ whole genome shotgun (WGS) entry which is preliminary data.</text>
</comment>
<dbReference type="PRINTS" id="PR00344">
    <property type="entry name" value="BCTRLSENSOR"/>
</dbReference>
<keyword evidence="11" id="KW-0175">Coiled coil</keyword>
<name>A0A8J3ERZ6_9ACTN</name>
<dbReference type="SUPFAM" id="SSF158472">
    <property type="entry name" value="HAMP domain-like"/>
    <property type="match status" value="1"/>
</dbReference>
<evidence type="ECO:0000256" key="11">
    <source>
        <dbReference type="SAM" id="Coils"/>
    </source>
</evidence>
<dbReference type="CDD" id="cd00075">
    <property type="entry name" value="HATPase"/>
    <property type="match status" value="1"/>
</dbReference>
<dbReference type="Pfam" id="PF00512">
    <property type="entry name" value="HisKA"/>
    <property type="match status" value="1"/>
</dbReference>
<feature type="domain" description="Histidine kinase" evidence="13">
    <location>
        <begin position="228"/>
        <end position="440"/>
    </location>
</feature>
<evidence type="ECO:0000256" key="3">
    <source>
        <dbReference type="ARBA" id="ARBA00012438"/>
    </source>
</evidence>
<dbReference type="Gene3D" id="6.10.340.10">
    <property type="match status" value="1"/>
</dbReference>
<dbReference type="GO" id="GO:0000155">
    <property type="term" value="F:phosphorelay sensor kinase activity"/>
    <property type="evidence" value="ECO:0007669"/>
    <property type="project" value="InterPro"/>
</dbReference>
<proteinExistence type="predicted"/>
<feature type="transmembrane region" description="Helical" evidence="12">
    <location>
        <begin position="12"/>
        <end position="33"/>
    </location>
</feature>
<keyword evidence="10 12" id="KW-0472">Membrane</keyword>
<keyword evidence="6 12" id="KW-0812">Transmembrane</keyword>
<dbReference type="PANTHER" id="PTHR45436:SF5">
    <property type="entry name" value="SENSOR HISTIDINE KINASE TRCS"/>
    <property type="match status" value="1"/>
</dbReference>
<dbReference type="OrthoDB" id="9757990at2"/>
<dbReference type="PANTHER" id="PTHR45436">
    <property type="entry name" value="SENSOR HISTIDINE KINASE YKOH"/>
    <property type="match status" value="1"/>
</dbReference>
<accession>A0A8J3ERZ6</accession>
<gene>
    <name evidence="15" type="ORF">GCM10011354_17410</name>
</gene>
<dbReference type="EC" id="2.7.13.3" evidence="3"/>
<evidence type="ECO:0000256" key="12">
    <source>
        <dbReference type="SAM" id="Phobius"/>
    </source>
</evidence>
<dbReference type="Gene3D" id="3.30.565.10">
    <property type="entry name" value="Histidine kinase-like ATPase, C-terminal domain"/>
    <property type="match status" value="1"/>
</dbReference>
<feature type="transmembrane region" description="Helical" evidence="12">
    <location>
        <begin position="136"/>
        <end position="155"/>
    </location>
</feature>
<dbReference type="SMART" id="SM00388">
    <property type="entry name" value="HisKA"/>
    <property type="match status" value="1"/>
</dbReference>
<feature type="coiled-coil region" evidence="11">
    <location>
        <begin position="194"/>
        <end position="221"/>
    </location>
</feature>
<dbReference type="InterPro" id="IPR005467">
    <property type="entry name" value="His_kinase_dom"/>
</dbReference>
<dbReference type="SUPFAM" id="SSF47384">
    <property type="entry name" value="Homodimeric domain of signal transducing histidine kinase"/>
    <property type="match status" value="1"/>
</dbReference>
<dbReference type="PROSITE" id="PS50885">
    <property type="entry name" value="HAMP"/>
    <property type="match status" value="1"/>
</dbReference>
<dbReference type="GO" id="GO:0005886">
    <property type="term" value="C:plasma membrane"/>
    <property type="evidence" value="ECO:0007669"/>
    <property type="project" value="UniProtKB-SubCell"/>
</dbReference>
<dbReference type="Gene3D" id="1.10.287.130">
    <property type="match status" value="1"/>
</dbReference>
<dbReference type="Proteomes" id="UP000650511">
    <property type="component" value="Unassembled WGS sequence"/>
</dbReference>
<evidence type="ECO:0000256" key="7">
    <source>
        <dbReference type="ARBA" id="ARBA00022777"/>
    </source>
</evidence>
<dbReference type="InterPro" id="IPR050428">
    <property type="entry name" value="TCS_sensor_his_kinase"/>
</dbReference>
<dbReference type="SMART" id="SM00387">
    <property type="entry name" value="HATPase_c"/>
    <property type="match status" value="1"/>
</dbReference>
<keyword evidence="9" id="KW-0902">Two-component regulatory system</keyword>
<dbReference type="CDD" id="cd00082">
    <property type="entry name" value="HisKA"/>
    <property type="match status" value="1"/>
</dbReference>
<sequence length="440" mass="46409">MHTPSLRSRVTGGGVAVVALVVVLLLVSVYVTLEQALERNLEEVLDARVELTRELAGRLEPDALATALQASGVPARITTADGTVRRSAPVPRFHGSAPALTDGTEDAVTRTLLLPAGATAEVFATRAGVEATLRDFLLLASSGAVVAVVVALLLFRRAAGAALAPLDHVVAAADRTGAGTLDLRLRPDDPDTELGRLATAYDDMLDRLEEALEETRSAQQRTRRFVDDAAHQLRTPLTSVRLAVETLLVGVDGDTREALFGHLVTETARATRLLNALLTLARLDQERPPRRVGIDLVRACREELERMASLAPHLAFEVRTGAGVGLPSDAGLEAAVDPEELVEALGNLLDNARRHAASQVVVTVAVHDDTAVLRVEDDGPGLAPADAEAAFERFQTLDGLGGTGLGLPIARAIANRHGGTLTYAGRGFELRLPVAAPAPT</sequence>
<dbReference type="RefSeq" id="WP_130648684.1">
    <property type="nucleotide sequence ID" value="NZ_BMHA01000005.1"/>
</dbReference>
<evidence type="ECO:0000256" key="10">
    <source>
        <dbReference type="ARBA" id="ARBA00023136"/>
    </source>
</evidence>
<organism evidence="15 16">
    <name type="scientific">Egicoccus halophilus</name>
    <dbReference type="NCBI Taxonomy" id="1670830"/>
    <lineage>
        <taxon>Bacteria</taxon>
        <taxon>Bacillati</taxon>
        <taxon>Actinomycetota</taxon>
        <taxon>Nitriliruptoria</taxon>
        <taxon>Egicoccales</taxon>
        <taxon>Egicoccaceae</taxon>
        <taxon>Egicoccus</taxon>
    </lineage>
</organism>
<evidence type="ECO:0000256" key="5">
    <source>
        <dbReference type="ARBA" id="ARBA00022679"/>
    </source>
</evidence>
<evidence type="ECO:0000259" key="13">
    <source>
        <dbReference type="PROSITE" id="PS50109"/>
    </source>
</evidence>
<dbReference type="InterPro" id="IPR036097">
    <property type="entry name" value="HisK_dim/P_sf"/>
</dbReference>
<evidence type="ECO:0000256" key="4">
    <source>
        <dbReference type="ARBA" id="ARBA00022553"/>
    </source>
</evidence>
<keyword evidence="8 12" id="KW-1133">Transmembrane helix</keyword>
<dbReference type="CDD" id="cd06225">
    <property type="entry name" value="HAMP"/>
    <property type="match status" value="1"/>
</dbReference>
<dbReference type="InterPro" id="IPR003660">
    <property type="entry name" value="HAMP_dom"/>
</dbReference>
<evidence type="ECO:0000313" key="15">
    <source>
        <dbReference type="EMBL" id="GGI06099.1"/>
    </source>
</evidence>
<evidence type="ECO:0000313" key="16">
    <source>
        <dbReference type="Proteomes" id="UP000650511"/>
    </source>
</evidence>
<dbReference type="Pfam" id="PF02518">
    <property type="entry name" value="HATPase_c"/>
    <property type="match status" value="1"/>
</dbReference>
<dbReference type="InterPro" id="IPR003594">
    <property type="entry name" value="HATPase_dom"/>
</dbReference>
<evidence type="ECO:0000256" key="8">
    <source>
        <dbReference type="ARBA" id="ARBA00022989"/>
    </source>
</evidence>
<evidence type="ECO:0000256" key="1">
    <source>
        <dbReference type="ARBA" id="ARBA00000085"/>
    </source>
</evidence>
<keyword evidence="5" id="KW-0808">Transferase</keyword>
<dbReference type="InterPro" id="IPR003661">
    <property type="entry name" value="HisK_dim/P_dom"/>
</dbReference>
<keyword evidence="7 15" id="KW-0418">Kinase</keyword>
<evidence type="ECO:0000256" key="2">
    <source>
        <dbReference type="ARBA" id="ARBA00004236"/>
    </source>
</evidence>
<reference evidence="15" key="2">
    <citation type="submission" date="2020-09" db="EMBL/GenBank/DDBJ databases">
        <authorList>
            <person name="Sun Q."/>
            <person name="Zhou Y."/>
        </authorList>
    </citation>
    <scope>NUCLEOTIDE SEQUENCE</scope>
    <source>
        <strain evidence="15">CGMCC 1.14988</strain>
    </source>
</reference>
<keyword evidence="16" id="KW-1185">Reference proteome</keyword>
<dbReference type="SUPFAM" id="SSF55874">
    <property type="entry name" value="ATPase domain of HSP90 chaperone/DNA topoisomerase II/histidine kinase"/>
    <property type="match status" value="1"/>
</dbReference>
<feature type="domain" description="HAMP" evidence="14">
    <location>
        <begin position="160"/>
        <end position="213"/>
    </location>
</feature>
<dbReference type="SMART" id="SM00304">
    <property type="entry name" value="HAMP"/>
    <property type="match status" value="1"/>
</dbReference>
<evidence type="ECO:0000256" key="6">
    <source>
        <dbReference type="ARBA" id="ARBA00022692"/>
    </source>
</evidence>
<evidence type="ECO:0000256" key="9">
    <source>
        <dbReference type="ARBA" id="ARBA00023012"/>
    </source>
</evidence>
<dbReference type="InterPro" id="IPR004358">
    <property type="entry name" value="Sig_transdc_His_kin-like_C"/>
</dbReference>
<dbReference type="EMBL" id="BMHA01000005">
    <property type="protein sequence ID" value="GGI06099.1"/>
    <property type="molecule type" value="Genomic_DNA"/>
</dbReference>
<comment type="catalytic activity">
    <reaction evidence="1">
        <text>ATP + protein L-histidine = ADP + protein N-phospho-L-histidine.</text>
        <dbReference type="EC" id="2.7.13.3"/>
    </reaction>
</comment>
<reference evidence="15" key="1">
    <citation type="journal article" date="2014" name="Int. J. Syst. Evol. Microbiol.">
        <title>Complete genome sequence of Corynebacterium casei LMG S-19264T (=DSM 44701T), isolated from a smear-ripened cheese.</title>
        <authorList>
            <consortium name="US DOE Joint Genome Institute (JGI-PGF)"/>
            <person name="Walter F."/>
            <person name="Albersmeier A."/>
            <person name="Kalinowski J."/>
            <person name="Ruckert C."/>
        </authorList>
    </citation>
    <scope>NUCLEOTIDE SEQUENCE</scope>
    <source>
        <strain evidence="15">CGMCC 1.14988</strain>
    </source>
</reference>
<dbReference type="PROSITE" id="PS50109">
    <property type="entry name" value="HIS_KIN"/>
    <property type="match status" value="1"/>
</dbReference>
<dbReference type="Pfam" id="PF00672">
    <property type="entry name" value="HAMP"/>
    <property type="match status" value="1"/>
</dbReference>
<keyword evidence="4" id="KW-0597">Phosphoprotein</keyword>
<evidence type="ECO:0000259" key="14">
    <source>
        <dbReference type="PROSITE" id="PS50885"/>
    </source>
</evidence>
<dbReference type="InterPro" id="IPR036890">
    <property type="entry name" value="HATPase_C_sf"/>
</dbReference>
<protein>
    <recommendedName>
        <fullName evidence="3">histidine kinase</fullName>
        <ecNumber evidence="3">2.7.13.3</ecNumber>
    </recommendedName>
</protein>
<comment type="subcellular location">
    <subcellularLocation>
        <location evidence="2">Cell membrane</location>
    </subcellularLocation>
</comment>
<dbReference type="AlphaFoldDB" id="A0A8J3ERZ6"/>